<accession>A4JU14</accession>
<evidence type="ECO:0000313" key="1">
    <source>
        <dbReference type="EMBL" id="ABO59767.1"/>
    </source>
</evidence>
<proteinExistence type="predicted"/>
<dbReference type="Proteomes" id="UP000002287">
    <property type="component" value="Plasmid pBVIE01"/>
</dbReference>
<sequence>MKIKTGADGNVALSAPQQRWITGRGGNPGALQTAVFAGHVVMAITDDHGGYDLHYLGFETGGFATIDAAKRAAPEFVRGVLAHMSKLIVD</sequence>
<dbReference type="AlphaFoldDB" id="A4JU14"/>
<keyword evidence="1" id="KW-0614">Plasmid</keyword>
<dbReference type="EMBL" id="CP000617">
    <property type="protein sequence ID" value="ABO59767.1"/>
    <property type="molecule type" value="Genomic_DNA"/>
</dbReference>
<dbReference type="KEGG" id="bvi:Bcep1808_6880"/>
<gene>
    <name evidence="1" type="ordered locus">Bcep1808_6880</name>
</gene>
<geneLocation type="plasmid" evidence="1 2">
    <name>pBVIE01</name>
</geneLocation>
<dbReference type="HOGENOM" id="CLU_2481061_0_0_4"/>
<evidence type="ECO:0000313" key="2">
    <source>
        <dbReference type="Proteomes" id="UP000002287"/>
    </source>
</evidence>
<reference evidence="1 2" key="1">
    <citation type="submission" date="2007-03" db="EMBL/GenBank/DDBJ databases">
        <title>Complete sequence of plasmid pBVIE01 of Burkholderia vietnamiensis G4.</title>
        <authorList>
            <consortium name="US DOE Joint Genome Institute"/>
            <person name="Copeland A."/>
            <person name="Lucas S."/>
            <person name="Lapidus A."/>
            <person name="Barry K."/>
            <person name="Detter J.C."/>
            <person name="Glavina del Rio T."/>
            <person name="Hammon N."/>
            <person name="Israni S."/>
            <person name="Dalin E."/>
            <person name="Tice H."/>
            <person name="Pitluck S."/>
            <person name="Chain P."/>
            <person name="Malfatti S."/>
            <person name="Shin M."/>
            <person name="Vergez L."/>
            <person name="Schmutz J."/>
            <person name="Larimer F."/>
            <person name="Land M."/>
            <person name="Hauser L."/>
            <person name="Kyrpides N."/>
            <person name="Tiedje J."/>
            <person name="Richardson P."/>
        </authorList>
    </citation>
    <scope>NUCLEOTIDE SEQUENCE [LARGE SCALE GENOMIC DNA]</scope>
    <source>
        <strain evidence="2">G4 / LMG 22486</strain>
        <plasmid evidence="1 2">pBVIE01</plasmid>
    </source>
</reference>
<protein>
    <submittedName>
        <fullName evidence="1">Uncharacterized protein</fullName>
    </submittedName>
</protein>
<name>A4JU14_BURVG</name>
<organism evidence="1 2">
    <name type="scientific">Burkholderia vietnamiensis (strain G4 / LMG 22486)</name>
    <name type="common">Burkholderia cepacia (strain R1808)</name>
    <dbReference type="NCBI Taxonomy" id="269482"/>
    <lineage>
        <taxon>Bacteria</taxon>
        <taxon>Pseudomonadati</taxon>
        <taxon>Pseudomonadota</taxon>
        <taxon>Betaproteobacteria</taxon>
        <taxon>Burkholderiales</taxon>
        <taxon>Burkholderiaceae</taxon>
        <taxon>Burkholderia</taxon>
        <taxon>Burkholderia cepacia complex</taxon>
    </lineage>
</organism>